<dbReference type="Proteomes" id="UP000663844">
    <property type="component" value="Unassembled WGS sequence"/>
</dbReference>
<dbReference type="Proteomes" id="UP000663860">
    <property type="component" value="Unassembled WGS sequence"/>
</dbReference>
<protein>
    <submittedName>
        <fullName evidence="3">Uncharacterized protein</fullName>
    </submittedName>
</protein>
<keyword evidence="1" id="KW-0472">Membrane</keyword>
<dbReference type="AlphaFoldDB" id="A0A815LY34"/>
<dbReference type="Proteomes" id="UP000663845">
    <property type="component" value="Unassembled WGS sequence"/>
</dbReference>
<dbReference type="EMBL" id="CAJOBB010000194">
    <property type="protein sequence ID" value="CAF3605123.1"/>
    <property type="molecule type" value="Genomic_DNA"/>
</dbReference>
<dbReference type="EMBL" id="CAJNOG010000461">
    <property type="protein sequence ID" value="CAF1253244.1"/>
    <property type="molecule type" value="Genomic_DNA"/>
</dbReference>
<proteinExistence type="predicted"/>
<evidence type="ECO:0000313" key="5">
    <source>
        <dbReference type="EMBL" id="CAF3605123.1"/>
    </source>
</evidence>
<evidence type="ECO:0000313" key="2">
    <source>
        <dbReference type="EMBL" id="CAF1253244.1"/>
    </source>
</evidence>
<feature type="transmembrane region" description="Helical" evidence="1">
    <location>
        <begin position="101"/>
        <end position="122"/>
    </location>
</feature>
<keyword evidence="1" id="KW-0812">Transmembrane</keyword>
<gene>
    <name evidence="3" type="ORF">IZO911_LOCUS40301</name>
    <name evidence="2" type="ORF">JYZ213_LOCUS29735</name>
    <name evidence="5" type="ORF">KXQ929_LOCUS5342</name>
    <name evidence="4" type="ORF">OXD698_LOCUS5967</name>
</gene>
<reference evidence="3" key="1">
    <citation type="submission" date="2021-02" db="EMBL/GenBank/DDBJ databases">
        <authorList>
            <person name="Nowell W R."/>
        </authorList>
    </citation>
    <scope>NUCLEOTIDE SEQUENCE</scope>
</reference>
<comment type="caution">
    <text evidence="3">The sequence shown here is derived from an EMBL/GenBank/DDBJ whole genome shotgun (WGS) entry which is preliminary data.</text>
</comment>
<dbReference type="EMBL" id="CAJOAZ010000251">
    <property type="protein sequence ID" value="CAF3592120.1"/>
    <property type="molecule type" value="Genomic_DNA"/>
</dbReference>
<feature type="transmembrane region" description="Helical" evidence="1">
    <location>
        <begin position="142"/>
        <end position="163"/>
    </location>
</feature>
<dbReference type="EMBL" id="CAJNOE010001345">
    <property type="protein sequence ID" value="CAF1414813.1"/>
    <property type="molecule type" value="Genomic_DNA"/>
</dbReference>
<evidence type="ECO:0000313" key="4">
    <source>
        <dbReference type="EMBL" id="CAF3592120.1"/>
    </source>
</evidence>
<organism evidence="3 6">
    <name type="scientific">Adineta steineri</name>
    <dbReference type="NCBI Taxonomy" id="433720"/>
    <lineage>
        <taxon>Eukaryota</taxon>
        <taxon>Metazoa</taxon>
        <taxon>Spiralia</taxon>
        <taxon>Gnathifera</taxon>
        <taxon>Rotifera</taxon>
        <taxon>Eurotatoria</taxon>
        <taxon>Bdelloidea</taxon>
        <taxon>Adinetida</taxon>
        <taxon>Adinetidae</taxon>
        <taxon>Adineta</taxon>
    </lineage>
</organism>
<dbReference type="Proteomes" id="UP000663868">
    <property type="component" value="Unassembled WGS sequence"/>
</dbReference>
<evidence type="ECO:0000256" key="1">
    <source>
        <dbReference type="SAM" id="Phobius"/>
    </source>
</evidence>
<name>A0A815LY34_9BILA</name>
<evidence type="ECO:0000313" key="6">
    <source>
        <dbReference type="Proteomes" id="UP000663860"/>
    </source>
</evidence>
<keyword evidence="1" id="KW-1133">Transmembrane helix</keyword>
<evidence type="ECO:0000313" key="3">
    <source>
        <dbReference type="EMBL" id="CAF1414813.1"/>
    </source>
</evidence>
<sequence>MDELQKLYDRDDFKEVWLRVATDIKIRTYENLNDLPEVQNLSSKVQQQIHSAANRVQFNYETIIDEGMFYNTAYVVLFDQNKENWMGMYQYNYATTLSKGLAVALGLGVCVGGVYYFCAAAPQHVSTLIGFISSNYASLQNWIIRVAGTIFSIATYKAFLNWLTNEHSEWKMLVAACILKKIQNTRGY</sequence>
<accession>A0A815LY34</accession>